<proteinExistence type="predicted"/>
<sequence>MTMASNAYKVNNNTELQIVKILISGFTGSLKGWWDSYVTPEEKEIILNAKKTHIKKEIHLYYLI</sequence>
<feature type="domain" description="DUF7746" evidence="1">
    <location>
        <begin position="1"/>
        <end position="56"/>
    </location>
</feature>
<keyword evidence="2" id="KW-0695">RNA-directed DNA polymerase</keyword>
<reference evidence="2 3" key="1">
    <citation type="journal article" date="2018" name="Mol. Plant">
        <title>The genome of Artemisia annua provides insight into the evolution of Asteraceae family and artemisinin biosynthesis.</title>
        <authorList>
            <person name="Shen Q."/>
            <person name="Zhang L."/>
            <person name="Liao Z."/>
            <person name="Wang S."/>
            <person name="Yan T."/>
            <person name="Shi P."/>
            <person name="Liu M."/>
            <person name="Fu X."/>
            <person name="Pan Q."/>
            <person name="Wang Y."/>
            <person name="Lv Z."/>
            <person name="Lu X."/>
            <person name="Zhang F."/>
            <person name="Jiang W."/>
            <person name="Ma Y."/>
            <person name="Chen M."/>
            <person name="Hao X."/>
            <person name="Li L."/>
            <person name="Tang Y."/>
            <person name="Lv G."/>
            <person name="Zhou Y."/>
            <person name="Sun X."/>
            <person name="Brodelius P.E."/>
            <person name="Rose J.K.C."/>
            <person name="Tang K."/>
        </authorList>
    </citation>
    <scope>NUCLEOTIDE SEQUENCE [LARGE SCALE GENOMIC DNA]</scope>
    <source>
        <strain evidence="3">cv. Huhao1</strain>
        <tissue evidence="2">Leaf</tissue>
    </source>
</reference>
<evidence type="ECO:0000313" key="3">
    <source>
        <dbReference type="Proteomes" id="UP000245207"/>
    </source>
</evidence>
<dbReference type="Pfam" id="PF24925">
    <property type="entry name" value="DUF7746"/>
    <property type="match status" value="1"/>
</dbReference>
<keyword evidence="2" id="KW-0548">Nucleotidyltransferase</keyword>
<accession>A0A2U1L024</accession>
<organism evidence="2 3">
    <name type="scientific">Artemisia annua</name>
    <name type="common">Sweet wormwood</name>
    <dbReference type="NCBI Taxonomy" id="35608"/>
    <lineage>
        <taxon>Eukaryota</taxon>
        <taxon>Viridiplantae</taxon>
        <taxon>Streptophyta</taxon>
        <taxon>Embryophyta</taxon>
        <taxon>Tracheophyta</taxon>
        <taxon>Spermatophyta</taxon>
        <taxon>Magnoliopsida</taxon>
        <taxon>eudicotyledons</taxon>
        <taxon>Gunneridae</taxon>
        <taxon>Pentapetalae</taxon>
        <taxon>asterids</taxon>
        <taxon>campanulids</taxon>
        <taxon>Asterales</taxon>
        <taxon>Asteraceae</taxon>
        <taxon>Asteroideae</taxon>
        <taxon>Anthemideae</taxon>
        <taxon>Artemisiinae</taxon>
        <taxon>Artemisia</taxon>
    </lineage>
</organism>
<evidence type="ECO:0000313" key="2">
    <source>
        <dbReference type="EMBL" id="PWA42367.1"/>
    </source>
</evidence>
<dbReference type="OrthoDB" id="1735266at2759"/>
<dbReference type="EMBL" id="PKPP01012448">
    <property type="protein sequence ID" value="PWA42367.1"/>
    <property type="molecule type" value="Genomic_DNA"/>
</dbReference>
<keyword evidence="2" id="KW-0808">Transferase</keyword>
<dbReference type="GO" id="GO:0003964">
    <property type="term" value="F:RNA-directed DNA polymerase activity"/>
    <property type="evidence" value="ECO:0007669"/>
    <property type="project" value="UniProtKB-KW"/>
</dbReference>
<gene>
    <name evidence="2" type="ORF">CTI12_AA545300</name>
</gene>
<keyword evidence="3" id="KW-1185">Reference proteome</keyword>
<name>A0A2U1L024_ARTAN</name>
<evidence type="ECO:0000259" key="1">
    <source>
        <dbReference type="Pfam" id="PF24925"/>
    </source>
</evidence>
<comment type="caution">
    <text evidence="2">The sequence shown here is derived from an EMBL/GenBank/DDBJ whole genome shotgun (WGS) entry which is preliminary data.</text>
</comment>
<dbReference type="PANTHER" id="PTHR33054:SF9">
    <property type="entry name" value="CCHC-TYPE DOMAIN-CONTAINING PROTEIN"/>
    <property type="match status" value="1"/>
</dbReference>
<dbReference type="PANTHER" id="PTHR33054">
    <property type="entry name" value="CCHC-TYPE DOMAIN-CONTAINING PROTEIN"/>
    <property type="match status" value="1"/>
</dbReference>
<protein>
    <submittedName>
        <fullName evidence="2">Reverse transcriptase domain, Zinc finger, CCHC-type, Aspartic peptidase domain protein</fullName>
    </submittedName>
</protein>
<dbReference type="Proteomes" id="UP000245207">
    <property type="component" value="Unassembled WGS sequence"/>
</dbReference>
<dbReference type="AlphaFoldDB" id="A0A2U1L024"/>
<dbReference type="InterPro" id="IPR056648">
    <property type="entry name" value="DUF7746"/>
</dbReference>